<sequence length="242" mass="26925">MKRKGFKQYFNVLFLIMISLSVFLLAEPAIHVMKQAGTATPSPKTKKKVTIVLDAGHGGMDPGKVGVNGALEKDINLSITLKLKKLLEQNDIEVIMTRSDDSGLYSSGDSNKKSADMRKRVEIINNSNAVLAVSIHQNSFTQESIKGAQVFYYTSSDTGKEFAEIMQDQIKKSIQDGNKRVAKANDSYYMLRKTNCPIVIVECGYLSNYAEAALLTDEKYQDKMAWAIHLGLISYLNNLLDK</sequence>
<dbReference type="PANTHER" id="PTHR30404:SF0">
    <property type="entry name" value="N-ACETYLMURAMOYL-L-ALANINE AMIDASE AMIC"/>
    <property type="match status" value="1"/>
</dbReference>
<dbReference type="KEGG" id="anr:Ana3638_04205"/>
<evidence type="ECO:0000313" key="3">
    <source>
        <dbReference type="EMBL" id="QHQ60082.1"/>
    </source>
</evidence>
<organism evidence="3 4">
    <name type="scientific">Anaerocolumna sedimenticola</name>
    <dbReference type="NCBI Taxonomy" id="2696063"/>
    <lineage>
        <taxon>Bacteria</taxon>
        <taxon>Bacillati</taxon>
        <taxon>Bacillota</taxon>
        <taxon>Clostridia</taxon>
        <taxon>Lachnospirales</taxon>
        <taxon>Lachnospiraceae</taxon>
        <taxon>Anaerocolumna</taxon>
    </lineage>
</organism>
<dbReference type="Gene3D" id="3.40.630.40">
    <property type="entry name" value="Zn-dependent exopeptidases"/>
    <property type="match status" value="1"/>
</dbReference>
<evidence type="ECO:0000256" key="1">
    <source>
        <dbReference type="ARBA" id="ARBA00022801"/>
    </source>
</evidence>
<reference evidence="3 4" key="1">
    <citation type="submission" date="2020-01" db="EMBL/GenBank/DDBJ databases">
        <title>Genome analysis of Anaerocolumna sp. CBA3638.</title>
        <authorList>
            <person name="Kim J."/>
            <person name="Roh S.W."/>
        </authorList>
    </citation>
    <scope>NUCLEOTIDE SEQUENCE [LARGE SCALE GENOMIC DNA]</scope>
    <source>
        <strain evidence="3 4">CBA3638</strain>
    </source>
</reference>
<protein>
    <submittedName>
        <fullName evidence="3">N-acetylmuramoyl-L-alanine amidase</fullName>
    </submittedName>
</protein>
<accession>A0A6P1TJ10</accession>
<dbReference type="GO" id="GO:0009253">
    <property type="term" value="P:peptidoglycan catabolic process"/>
    <property type="evidence" value="ECO:0007669"/>
    <property type="project" value="InterPro"/>
</dbReference>
<keyword evidence="4" id="KW-1185">Reference proteome</keyword>
<evidence type="ECO:0000259" key="2">
    <source>
        <dbReference type="SMART" id="SM00646"/>
    </source>
</evidence>
<name>A0A6P1TJ10_9FIRM</name>
<dbReference type="CDD" id="cd02696">
    <property type="entry name" value="MurNAc-LAA"/>
    <property type="match status" value="1"/>
</dbReference>
<dbReference type="RefSeq" id="WP_161836918.1">
    <property type="nucleotide sequence ID" value="NZ_CP048000.1"/>
</dbReference>
<dbReference type="PANTHER" id="PTHR30404">
    <property type="entry name" value="N-ACETYLMURAMOYL-L-ALANINE AMIDASE"/>
    <property type="match status" value="1"/>
</dbReference>
<dbReference type="InterPro" id="IPR050695">
    <property type="entry name" value="N-acetylmuramoyl_amidase_3"/>
</dbReference>
<gene>
    <name evidence="3" type="ORF">Ana3638_04205</name>
</gene>
<dbReference type="Proteomes" id="UP000464314">
    <property type="component" value="Chromosome"/>
</dbReference>
<proteinExistence type="predicted"/>
<evidence type="ECO:0000313" key="4">
    <source>
        <dbReference type="Proteomes" id="UP000464314"/>
    </source>
</evidence>
<dbReference type="AlphaFoldDB" id="A0A6P1TJ10"/>
<dbReference type="SMART" id="SM00646">
    <property type="entry name" value="Ami_3"/>
    <property type="match status" value="1"/>
</dbReference>
<keyword evidence="1" id="KW-0378">Hydrolase</keyword>
<dbReference type="EMBL" id="CP048000">
    <property type="protein sequence ID" value="QHQ60082.1"/>
    <property type="molecule type" value="Genomic_DNA"/>
</dbReference>
<dbReference type="SUPFAM" id="SSF53187">
    <property type="entry name" value="Zn-dependent exopeptidases"/>
    <property type="match status" value="1"/>
</dbReference>
<dbReference type="Pfam" id="PF01520">
    <property type="entry name" value="Amidase_3"/>
    <property type="match status" value="1"/>
</dbReference>
<dbReference type="GO" id="GO:0030288">
    <property type="term" value="C:outer membrane-bounded periplasmic space"/>
    <property type="evidence" value="ECO:0007669"/>
    <property type="project" value="TreeGrafter"/>
</dbReference>
<dbReference type="InterPro" id="IPR002508">
    <property type="entry name" value="MurNAc-LAA_cat"/>
</dbReference>
<feature type="domain" description="MurNAc-LAA" evidence="2">
    <location>
        <begin position="121"/>
        <end position="233"/>
    </location>
</feature>
<dbReference type="GO" id="GO:0008745">
    <property type="term" value="F:N-acetylmuramoyl-L-alanine amidase activity"/>
    <property type="evidence" value="ECO:0007669"/>
    <property type="project" value="InterPro"/>
</dbReference>